<protein>
    <submittedName>
        <fullName evidence="2">Uncharacterized protein</fullName>
    </submittedName>
</protein>
<evidence type="ECO:0000313" key="3">
    <source>
        <dbReference type="Proteomes" id="UP000824469"/>
    </source>
</evidence>
<accession>A0AA38FQL6</accession>
<dbReference type="EMBL" id="JAHRHJ020000007">
    <property type="protein sequence ID" value="KAH9308731.1"/>
    <property type="molecule type" value="Genomic_DNA"/>
</dbReference>
<reference evidence="2 3" key="1">
    <citation type="journal article" date="2021" name="Nat. Plants">
        <title>The Taxus genome provides insights into paclitaxel biosynthesis.</title>
        <authorList>
            <person name="Xiong X."/>
            <person name="Gou J."/>
            <person name="Liao Q."/>
            <person name="Li Y."/>
            <person name="Zhou Q."/>
            <person name="Bi G."/>
            <person name="Li C."/>
            <person name="Du R."/>
            <person name="Wang X."/>
            <person name="Sun T."/>
            <person name="Guo L."/>
            <person name="Liang H."/>
            <person name="Lu P."/>
            <person name="Wu Y."/>
            <person name="Zhang Z."/>
            <person name="Ro D.K."/>
            <person name="Shang Y."/>
            <person name="Huang S."/>
            <person name="Yan J."/>
        </authorList>
    </citation>
    <scope>NUCLEOTIDE SEQUENCE [LARGE SCALE GENOMIC DNA]</scope>
    <source>
        <strain evidence="2">Ta-2019</strain>
    </source>
</reference>
<feature type="region of interest" description="Disordered" evidence="1">
    <location>
        <begin position="50"/>
        <end position="69"/>
    </location>
</feature>
<evidence type="ECO:0000313" key="2">
    <source>
        <dbReference type="EMBL" id="KAH9308731.1"/>
    </source>
</evidence>
<keyword evidence="3" id="KW-1185">Reference proteome</keyword>
<proteinExistence type="predicted"/>
<dbReference type="Proteomes" id="UP000824469">
    <property type="component" value="Unassembled WGS sequence"/>
</dbReference>
<feature type="compositionally biased region" description="Basic and acidic residues" evidence="1">
    <location>
        <begin position="142"/>
        <end position="162"/>
    </location>
</feature>
<sequence length="211" mass="23890">RRCFSRADGPLGNARSSLNIPLQRGSYENMGKYKSKLNVQGPRLARLDDFEPIPLPMGNKEMSKGRNCHKNKKTDMQEGFEGEYQEDHVEGHTHEKRDLPVVNDDVQLAGIFRTTIKRKQNDGILDFDENHDDLSYRCPQNMEREKPGRSSSVEEAKAKEGELLVGSPRSKETTCNYGHVASCIQDQVCFGMGGLRKIKDSSYFQYVNGSE</sequence>
<feature type="non-terminal residue" evidence="2">
    <location>
        <position position="211"/>
    </location>
</feature>
<name>A0AA38FQL6_TAXCH</name>
<feature type="region of interest" description="Disordered" evidence="1">
    <location>
        <begin position="141"/>
        <end position="170"/>
    </location>
</feature>
<gene>
    <name evidence="2" type="ORF">KI387_036642</name>
</gene>
<organism evidence="2 3">
    <name type="scientific">Taxus chinensis</name>
    <name type="common">Chinese yew</name>
    <name type="synonym">Taxus wallichiana var. chinensis</name>
    <dbReference type="NCBI Taxonomy" id="29808"/>
    <lineage>
        <taxon>Eukaryota</taxon>
        <taxon>Viridiplantae</taxon>
        <taxon>Streptophyta</taxon>
        <taxon>Embryophyta</taxon>
        <taxon>Tracheophyta</taxon>
        <taxon>Spermatophyta</taxon>
        <taxon>Pinopsida</taxon>
        <taxon>Pinidae</taxon>
        <taxon>Conifers II</taxon>
        <taxon>Cupressales</taxon>
        <taxon>Taxaceae</taxon>
        <taxon>Taxus</taxon>
    </lineage>
</organism>
<dbReference type="AlphaFoldDB" id="A0AA38FQL6"/>
<evidence type="ECO:0000256" key="1">
    <source>
        <dbReference type="SAM" id="MobiDB-lite"/>
    </source>
</evidence>
<comment type="caution">
    <text evidence="2">The sequence shown here is derived from an EMBL/GenBank/DDBJ whole genome shotgun (WGS) entry which is preliminary data.</text>
</comment>
<feature type="non-terminal residue" evidence="2">
    <location>
        <position position="1"/>
    </location>
</feature>